<evidence type="ECO:0000256" key="2">
    <source>
        <dbReference type="SAM" id="SignalP"/>
    </source>
</evidence>
<gene>
    <name evidence="4" type="ORF">PPL_07341</name>
</gene>
<feature type="domain" description="Fibronectin type-III" evidence="3">
    <location>
        <begin position="370"/>
        <end position="449"/>
    </location>
</feature>
<feature type="domain" description="Fibronectin type-III" evidence="3">
    <location>
        <begin position="112"/>
        <end position="189"/>
    </location>
</feature>
<evidence type="ECO:0000313" key="4">
    <source>
        <dbReference type="EMBL" id="EFA80505.1"/>
    </source>
</evidence>
<dbReference type="GeneID" id="31362822"/>
<accession>D3BF24</accession>
<feature type="domain" description="Fibronectin type-III" evidence="3">
    <location>
        <begin position="197"/>
        <end position="275"/>
    </location>
</feature>
<keyword evidence="1" id="KW-1133">Transmembrane helix</keyword>
<dbReference type="EMBL" id="ADBJ01000031">
    <property type="protein sequence ID" value="EFA80505.1"/>
    <property type="molecule type" value="Genomic_DNA"/>
</dbReference>
<dbReference type="Gene3D" id="2.10.25.10">
    <property type="entry name" value="Laminin"/>
    <property type="match status" value="1"/>
</dbReference>
<dbReference type="SMART" id="SM00060">
    <property type="entry name" value="FN3"/>
    <property type="match status" value="7"/>
</dbReference>
<feature type="signal peptide" evidence="2">
    <location>
        <begin position="1"/>
        <end position="21"/>
    </location>
</feature>
<evidence type="ECO:0000313" key="5">
    <source>
        <dbReference type="Proteomes" id="UP000001396"/>
    </source>
</evidence>
<dbReference type="SUPFAM" id="SSF49265">
    <property type="entry name" value="Fibronectin type III"/>
    <property type="match status" value="3"/>
</dbReference>
<dbReference type="PANTHER" id="PTHR24032:SF8">
    <property type="entry name" value="EGF-LIKE DOMAIN-CONTAINING PROTEIN"/>
    <property type="match status" value="1"/>
</dbReference>
<feature type="domain" description="Fibronectin type-III" evidence="3">
    <location>
        <begin position="459"/>
        <end position="534"/>
    </location>
</feature>
<dbReference type="InterPro" id="IPR003961">
    <property type="entry name" value="FN3_dom"/>
</dbReference>
<dbReference type="InterPro" id="IPR036116">
    <property type="entry name" value="FN3_sf"/>
</dbReference>
<keyword evidence="2" id="KW-0732">Signal</keyword>
<organism evidence="4 5">
    <name type="scientific">Heterostelium pallidum (strain ATCC 26659 / Pp 5 / PN500)</name>
    <name type="common">Cellular slime mold</name>
    <name type="synonym">Polysphondylium pallidum</name>
    <dbReference type="NCBI Taxonomy" id="670386"/>
    <lineage>
        <taxon>Eukaryota</taxon>
        <taxon>Amoebozoa</taxon>
        <taxon>Evosea</taxon>
        <taxon>Eumycetozoa</taxon>
        <taxon>Dictyostelia</taxon>
        <taxon>Acytosteliales</taxon>
        <taxon>Acytosteliaceae</taxon>
        <taxon>Heterostelium</taxon>
    </lineage>
</organism>
<name>D3BF24_HETP5</name>
<dbReference type="SUPFAM" id="SSF57196">
    <property type="entry name" value="EGF/Laminin"/>
    <property type="match status" value="1"/>
</dbReference>
<sequence length="1066" mass="117320">MTIKKIIIYLLMLILVKQCEGQARLTDVTVDKVNTNSVQMSYGCFDAVNPRYSFTYPNGTPVTVDPSCITSTTCLIVGLVPATQYSIDVCCYDDGSYCQFGILRIPFVTYAEISLPQITFNSILKNGVNMSIFTPGGIPDPPTTYKIYANGTALSVLNSYSSFVVNTLQPSTGYFIEVQALNDNDQRKSSFYAVTYGNPEVAISLLNSTLNSMAVSYLSTGAIVGMLTNYTVKYNNIGVPGCINIYNTQCIISNLSYKTNYSINVISYNQINFASGVQTFSTQAYPAISNLTLSLVNKTTTTITVQYDSLNGFPGQTLYFVDVHGVLKCPSSKDKICFARNLQPGFLYNFLVNASNDGNSISVNDNFSTFYQISGLYFASNQSTTSKILIVYNSFSGIPGESYYTTKVNGTPYPVCLNVKTISCEIMNLQSATKYKIEVFATNDGTTISISKDIYTLNGVIISDINATVITTKTMSLSFGSYFGVIGLSKFTVTINNTVIPSCSQISTITCDLANLTPGTAYEIKVSVLNDGTSNEMTKIFNTYSIVSIPIITVHQQLNQTLLIKYSTSGGVPGNSLYTTSINGSDISGCVKNSSLQCLFNPYQLGYIYSITVLVENDGYSHKSFFDLKIYDYPTAVNIINIVPTSRNISIEWTESQEGVPNKSIYQASLSNGDGVNFHVFCNNITNILKCSFPNLIQNTTYSLRVSVLNTNFDAVNTTIKVKTLNDGNEYCSKSGSMECNGNGICSNGNCNCLTGWIGQYCEIPNNLDNNNPPIILPNPISPGVIIEEKGITYSFSISEIKEIDSTLSTIKRLNISSLQWNLTKSNDRNISTSINLMVTERSWHYSVSIENQYFQSINISFYQYLSLPGVTQNDYYEYQYAGKTYSIKLGSFKYTLNISEWDFQSRLNTLEVSSMITTPIGGSCNPQMNISLINSGDINLFDIGDGNGNSVFGRLINIVLLDDIPRSISHRTIENIANQSVSIVSMIPYFESTLFVDPDFSNLITVNGKVSCPSSKDNKWKIIVGVVVGGTVGIALIAGSSYYFYKKKIMQKENKKLQNKLNNMK</sequence>
<evidence type="ECO:0000256" key="1">
    <source>
        <dbReference type="SAM" id="Phobius"/>
    </source>
</evidence>
<proteinExistence type="predicted"/>
<feature type="transmembrane region" description="Helical" evidence="1">
    <location>
        <begin position="1023"/>
        <end position="1046"/>
    </location>
</feature>
<feature type="chain" id="PRO_5005670486" description="Fibronectin type-III domain-containing protein" evidence="2">
    <location>
        <begin position="22"/>
        <end position="1066"/>
    </location>
</feature>
<comment type="caution">
    <text evidence="4">The sequence shown here is derived from an EMBL/GenBank/DDBJ whole genome shotgun (WGS) entry which is preliminary data.</text>
</comment>
<dbReference type="AlphaFoldDB" id="D3BF24"/>
<dbReference type="Pfam" id="PF22933">
    <property type="entry name" value="ComC_SSD"/>
    <property type="match status" value="1"/>
</dbReference>
<dbReference type="Proteomes" id="UP000001396">
    <property type="component" value="Unassembled WGS sequence"/>
</dbReference>
<feature type="domain" description="Fibronectin type-III" evidence="3">
    <location>
        <begin position="634"/>
        <end position="715"/>
    </location>
</feature>
<dbReference type="PANTHER" id="PTHR24032">
    <property type="entry name" value="EGF-LIKE DOMAIN-CONTAINING PROTEIN-RELATED-RELATED"/>
    <property type="match status" value="1"/>
</dbReference>
<evidence type="ECO:0000259" key="3">
    <source>
        <dbReference type="SMART" id="SM00060"/>
    </source>
</evidence>
<feature type="domain" description="Fibronectin type-III" evidence="3">
    <location>
        <begin position="285"/>
        <end position="360"/>
    </location>
</feature>
<dbReference type="InterPro" id="IPR054484">
    <property type="entry name" value="ComC_SSD"/>
</dbReference>
<dbReference type="InterPro" id="IPR053331">
    <property type="entry name" value="EGF-like_comC"/>
</dbReference>
<protein>
    <recommendedName>
        <fullName evidence="3">Fibronectin type-III domain-containing protein</fullName>
    </recommendedName>
</protein>
<reference evidence="4 5" key="1">
    <citation type="journal article" date="2011" name="Genome Res.">
        <title>Phylogeny-wide analysis of social amoeba genomes highlights ancient origins for complex intercellular communication.</title>
        <authorList>
            <person name="Heidel A.J."/>
            <person name="Lawal H.M."/>
            <person name="Felder M."/>
            <person name="Schilde C."/>
            <person name="Helps N.R."/>
            <person name="Tunggal B."/>
            <person name="Rivero F."/>
            <person name="John U."/>
            <person name="Schleicher M."/>
            <person name="Eichinger L."/>
            <person name="Platzer M."/>
            <person name="Noegel A.A."/>
            <person name="Schaap P."/>
            <person name="Gloeckner G."/>
        </authorList>
    </citation>
    <scope>NUCLEOTIDE SEQUENCE [LARGE SCALE GENOMIC DNA]</scope>
    <source>
        <strain evidence="5">ATCC 26659 / Pp 5 / PN500</strain>
    </source>
</reference>
<dbReference type="OMA" id="VICEIRE"/>
<dbReference type="Pfam" id="PF23106">
    <property type="entry name" value="EGF_Teneurin"/>
    <property type="match status" value="1"/>
</dbReference>
<feature type="domain" description="Fibronectin type-III" evidence="3">
    <location>
        <begin position="22"/>
        <end position="98"/>
    </location>
</feature>
<dbReference type="RefSeq" id="XP_020432625.1">
    <property type="nucleotide sequence ID" value="XM_020578177.1"/>
</dbReference>
<keyword evidence="1" id="KW-0472">Membrane</keyword>
<dbReference type="InParanoid" id="D3BF24"/>
<keyword evidence="5" id="KW-1185">Reference proteome</keyword>
<keyword evidence="1" id="KW-0812">Transmembrane</keyword>